<dbReference type="EC" id="3.1.1.83" evidence="5"/>
<evidence type="ECO:0000259" key="4">
    <source>
        <dbReference type="Pfam" id="PF07859"/>
    </source>
</evidence>
<sequence length="328" mass="37428">MLQTDNSIRGKVMRELIARVASDNLIGRKFKSGELRKKMTEPEWRVPEFYNLRVIEEKNCRLELLECEIKNERLVLLQLHGGGYIGGMRNAYRSFAGLYSELGRGMSVLTVDYRVAPEHPYPAALEDAITGYNWLLQAGWQEHEIVVAGDSAGGGLALALCMYLKNQNRKLPAGLICMSPWTDLTQSGASYDFNYERDPLFGNTRDSLIYSKDYIQDEDPTNPYISPLYGNFSGFPPMLIQVGSYEMLLSDSELVAEKAKRAGCKVRLSVYEGMFHIFQMAMLMIPESKHAWQEIGRFLDIMEHHLPAEHLDEEDKEIESKFGEVEYE</sequence>
<evidence type="ECO:0000313" key="7">
    <source>
        <dbReference type="Proteomes" id="UP000095492"/>
    </source>
</evidence>
<comment type="similarity">
    <text evidence="1">Belongs to the 'GDXG' lipolytic enzyme family.</text>
</comment>
<feature type="active site" evidence="3">
    <location>
        <position position="151"/>
    </location>
</feature>
<dbReference type="InterPro" id="IPR029058">
    <property type="entry name" value="AB_hydrolase_fold"/>
</dbReference>
<dbReference type="InterPro" id="IPR013094">
    <property type="entry name" value="AB_hydrolase_3"/>
</dbReference>
<evidence type="ECO:0000313" key="8">
    <source>
        <dbReference type="Proteomes" id="UP000431304"/>
    </source>
</evidence>
<dbReference type="Gene3D" id="3.40.50.1820">
    <property type="entry name" value="alpha/beta hydrolase"/>
    <property type="match status" value="1"/>
</dbReference>
<reference evidence="5 7" key="1">
    <citation type="submission" date="2015-09" db="EMBL/GenBank/DDBJ databases">
        <authorList>
            <consortium name="Pathogen Informatics"/>
        </authorList>
    </citation>
    <scope>NUCLEOTIDE SEQUENCE [LARGE SCALE GENOMIC DNA]</scope>
    <source>
        <strain evidence="5 7">2789STDY5608891</strain>
    </source>
</reference>
<dbReference type="EMBL" id="CYYA01000009">
    <property type="protein sequence ID" value="CUN03335.1"/>
    <property type="molecule type" value="Genomic_DNA"/>
</dbReference>
<dbReference type="InterPro" id="IPR033140">
    <property type="entry name" value="Lipase_GDXG_put_SER_AS"/>
</dbReference>
<dbReference type="RefSeq" id="WP_021739239.1">
    <property type="nucleotide sequence ID" value="NZ_CABKSU010000059.1"/>
</dbReference>
<name>A0A173TN98_EUBRA</name>
<dbReference type="PANTHER" id="PTHR48081">
    <property type="entry name" value="AB HYDROLASE SUPERFAMILY PROTEIN C4A8.06C"/>
    <property type="match status" value="1"/>
</dbReference>
<organism evidence="5 7">
    <name type="scientific">Eubacterium ramulus</name>
    <dbReference type="NCBI Taxonomy" id="39490"/>
    <lineage>
        <taxon>Bacteria</taxon>
        <taxon>Bacillati</taxon>
        <taxon>Bacillota</taxon>
        <taxon>Clostridia</taxon>
        <taxon>Eubacteriales</taxon>
        <taxon>Eubacteriaceae</taxon>
        <taxon>Eubacterium</taxon>
    </lineage>
</organism>
<feature type="domain" description="Alpha/beta hydrolase fold-3" evidence="4">
    <location>
        <begin position="76"/>
        <end position="279"/>
    </location>
</feature>
<dbReference type="GeneID" id="42786661"/>
<evidence type="ECO:0000256" key="1">
    <source>
        <dbReference type="ARBA" id="ARBA00010515"/>
    </source>
</evidence>
<dbReference type="PROSITE" id="PS01174">
    <property type="entry name" value="LIPASE_GDXG_SER"/>
    <property type="match status" value="1"/>
</dbReference>
<dbReference type="GO" id="GO:0004806">
    <property type="term" value="F:triacylglycerol lipase activity"/>
    <property type="evidence" value="ECO:0007669"/>
    <property type="project" value="TreeGrafter"/>
</dbReference>
<dbReference type="Proteomes" id="UP000095492">
    <property type="component" value="Unassembled WGS sequence"/>
</dbReference>
<dbReference type="AlphaFoldDB" id="A0A173TN98"/>
<dbReference type="SUPFAM" id="SSF53474">
    <property type="entry name" value="alpha/beta-Hydrolases"/>
    <property type="match status" value="1"/>
</dbReference>
<dbReference type="EMBL" id="WKRA01000008">
    <property type="protein sequence ID" value="MSD15740.1"/>
    <property type="molecule type" value="Genomic_DNA"/>
</dbReference>
<dbReference type="Proteomes" id="UP000431304">
    <property type="component" value="Unassembled WGS sequence"/>
</dbReference>
<reference evidence="6 8" key="2">
    <citation type="journal article" date="2019" name="Nat. Med.">
        <title>A library of human gut bacterial isolates paired with longitudinal multiomics data enables mechanistic microbiome research.</title>
        <authorList>
            <person name="Poyet M."/>
            <person name="Groussin M."/>
            <person name="Gibbons S.M."/>
            <person name="Avila-Pacheco J."/>
            <person name="Jiang X."/>
            <person name="Kearney S.M."/>
            <person name="Perrotta A.R."/>
            <person name="Berdy B."/>
            <person name="Zhao S."/>
            <person name="Lieberman T.D."/>
            <person name="Swanson P.K."/>
            <person name="Smith M."/>
            <person name="Roesemann S."/>
            <person name="Alexander J.E."/>
            <person name="Rich S.A."/>
            <person name="Livny J."/>
            <person name="Vlamakis H."/>
            <person name="Clish C."/>
            <person name="Bullock K."/>
            <person name="Deik A."/>
            <person name="Scott J."/>
            <person name="Pierce K.A."/>
            <person name="Xavier R.J."/>
            <person name="Alm E.J."/>
        </authorList>
    </citation>
    <scope>NUCLEOTIDE SEQUENCE [LARGE SCALE GENOMIC DNA]</scope>
    <source>
        <strain evidence="6 8">BIOML-A3</strain>
    </source>
</reference>
<protein>
    <submittedName>
        <fullName evidence="6">Alpha/beta hydrolase fold domain-containing protein</fullName>
    </submittedName>
    <submittedName>
        <fullName evidence="5">Monoterpene epsilon-lactone hydrolase</fullName>
        <ecNumber evidence="5">3.1.1.83</ecNumber>
    </submittedName>
</protein>
<gene>
    <name evidence="5" type="primary">mlhB</name>
    <name evidence="5" type="ORF">ERS852448_01561</name>
    <name evidence="6" type="ORF">GKE72_06570</name>
</gene>
<dbReference type="OrthoDB" id="24847at2"/>
<keyword evidence="2 5" id="KW-0378">Hydrolase</keyword>
<accession>A0A173TN98</accession>
<evidence type="ECO:0000313" key="5">
    <source>
        <dbReference type="EMBL" id="CUN03335.1"/>
    </source>
</evidence>
<evidence type="ECO:0000256" key="3">
    <source>
        <dbReference type="PROSITE-ProRule" id="PRU10038"/>
    </source>
</evidence>
<dbReference type="InterPro" id="IPR050300">
    <property type="entry name" value="GDXG_lipolytic_enzyme"/>
</dbReference>
<dbReference type="STRING" id="39490.ERS852448_01561"/>
<evidence type="ECO:0000256" key="2">
    <source>
        <dbReference type="ARBA" id="ARBA00022801"/>
    </source>
</evidence>
<dbReference type="Pfam" id="PF07859">
    <property type="entry name" value="Abhydrolase_3"/>
    <property type="match status" value="1"/>
</dbReference>
<dbReference type="PANTHER" id="PTHR48081:SF30">
    <property type="entry name" value="ACETYL-HYDROLASE LIPR-RELATED"/>
    <property type="match status" value="1"/>
</dbReference>
<proteinExistence type="inferred from homology"/>
<evidence type="ECO:0000313" key="6">
    <source>
        <dbReference type="EMBL" id="MSD15740.1"/>
    </source>
</evidence>